<feature type="compositionally biased region" description="Basic and acidic residues" evidence="2">
    <location>
        <begin position="122"/>
        <end position="137"/>
    </location>
</feature>
<dbReference type="Proteomes" id="UP000663203">
    <property type="component" value="Chromosome"/>
</dbReference>
<organism evidence="3 4">
    <name type="scientific">Haloterrigena alkaliphila</name>
    <dbReference type="NCBI Taxonomy" id="2816475"/>
    <lineage>
        <taxon>Archaea</taxon>
        <taxon>Methanobacteriati</taxon>
        <taxon>Methanobacteriota</taxon>
        <taxon>Stenosarchaea group</taxon>
        <taxon>Halobacteria</taxon>
        <taxon>Halobacteriales</taxon>
        <taxon>Natrialbaceae</taxon>
        <taxon>Haloterrigena</taxon>
    </lineage>
</organism>
<dbReference type="AlphaFoldDB" id="A0A8A2VJ58"/>
<dbReference type="GeneID" id="63187084"/>
<accession>A0A8A2VJ58</accession>
<dbReference type="Gene3D" id="1.10.10.10">
    <property type="entry name" value="Winged helix-like DNA-binding domain superfamily/Winged helix DNA-binding domain"/>
    <property type="match status" value="1"/>
</dbReference>
<dbReference type="EMBL" id="CP071462">
    <property type="protein sequence ID" value="QSX00741.1"/>
    <property type="molecule type" value="Genomic_DNA"/>
</dbReference>
<proteinExistence type="predicted"/>
<feature type="region of interest" description="Disordered" evidence="2">
    <location>
        <begin position="122"/>
        <end position="150"/>
    </location>
</feature>
<evidence type="ECO:0000256" key="1">
    <source>
        <dbReference type="SAM" id="Coils"/>
    </source>
</evidence>
<sequence length="150" mass="17384">MTEWESSESAPEDEIRRKFNALDRRISRLEKMHKQILDQIRKMNARKGDGPTLEAWSNPDLTHHVLSIVKELETDAQGAHIDEIKQVAAEEGELKTETKLELKSLAEDGYVLQKGDRYRFMKTPEDDRAHEAEHPEEAQLDFDEDDIDTL</sequence>
<feature type="coiled-coil region" evidence="1">
    <location>
        <begin position="12"/>
        <end position="46"/>
    </location>
</feature>
<evidence type="ECO:0000313" key="3">
    <source>
        <dbReference type="EMBL" id="QSX00741.1"/>
    </source>
</evidence>
<gene>
    <name evidence="3" type="ORF">J0X25_07225</name>
</gene>
<dbReference type="RefSeq" id="WP_207290459.1">
    <property type="nucleotide sequence ID" value="NZ_CP071462.1"/>
</dbReference>
<reference evidence="3 4" key="1">
    <citation type="submission" date="2021-03" db="EMBL/GenBank/DDBJ databases">
        <title>Haloterrigena longa sp. nov. and Haloterrigena limicola sp. nov., extremely halophilic archaea isolated from a salt lake.</title>
        <authorList>
            <person name="Henglin C."/>
        </authorList>
    </citation>
    <scope>NUCLEOTIDE SEQUENCE [LARGE SCALE GENOMIC DNA]</scope>
    <source>
        <strain evidence="3 4">KZCA68</strain>
    </source>
</reference>
<keyword evidence="1" id="KW-0175">Coiled coil</keyword>
<keyword evidence="4" id="KW-1185">Reference proteome</keyword>
<dbReference type="InterPro" id="IPR036388">
    <property type="entry name" value="WH-like_DNA-bd_sf"/>
</dbReference>
<evidence type="ECO:0000313" key="4">
    <source>
        <dbReference type="Proteomes" id="UP000663203"/>
    </source>
</evidence>
<protein>
    <submittedName>
        <fullName evidence="3">Uncharacterized protein</fullName>
    </submittedName>
</protein>
<name>A0A8A2VJ58_9EURY</name>
<evidence type="ECO:0000256" key="2">
    <source>
        <dbReference type="SAM" id="MobiDB-lite"/>
    </source>
</evidence>
<dbReference type="KEGG" id="hakz:J0X25_07225"/>
<feature type="compositionally biased region" description="Acidic residues" evidence="2">
    <location>
        <begin position="138"/>
        <end position="150"/>
    </location>
</feature>